<dbReference type="GO" id="GO:0000287">
    <property type="term" value="F:magnesium ion binding"/>
    <property type="evidence" value="ECO:0007669"/>
    <property type="project" value="TreeGrafter"/>
</dbReference>
<gene>
    <name evidence="2" type="ORF">BJ989_000613</name>
</gene>
<dbReference type="AlphaFoldDB" id="A0A7Y9RUE0"/>
<dbReference type="SUPFAM" id="SSF56784">
    <property type="entry name" value="HAD-like"/>
    <property type="match status" value="1"/>
</dbReference>
<dbReference type="PANTHER" id="PTHR10000">
    <property type="entry name" value="PHOSPHOSERINE PHOSPHATASE"/>
    <property type="match status" value="1"/>
</dbReference>
<dbReference type="Pfam" id="PF08282">
    <property type="entry name" value="Hydrolase_3"/>
    <property type="match status" value="1"/>
</dbReference>
<feature type="region of interest" description="Disordered" evidence="1">
    <location>
        <begin position="1"/>
        <end position="27"/>
    </location>
</feature>
<evidence type="ECO:0000256" key="1">
    <source>
        <dbReference type="SAM" id="MobiDB-lite"/>
    </source>
</evidence>
<sequence>MTGPVTGPGTGPETGPETGLGARPGPPRLVATDLDGTLLDAEGRVSTRTREVLEELDRRDVPVVFVTGRPVRWMASLWDAVGGHGLAICSNGALVYDVARGAVRSSRRVSPEVAVEVGRVLRAAVPGTTFALERLDGFAREGDFMPRLPPGDDVPVGPLAEIADDGVVKVLARHEELEPEDFWRRVEEAVGSLVTTTWSSTGALVEMSALGVTKASTLEQLCRELGVLREDVAAFGDMPNDVAMLQWAGRSWAMDAAHPSVKAAALHVAPPHDLDGVAQVLTELFDL</sequence>
<protein>
    <recommendedName>
        <fullName evidence="4">HAD family phosphatase</fullName>
    </recommendedName>
</protein>
<dbReference type="Proteomes" id="UP000544110">
    <property type="component" value="Unassembled WGS sequence"/>
</dbReference>
<evidence type="ECO:0000313" key="2">
    <source>
        <dbReference type="EMBL" id="NYG54309.1"/>
    </source>
</evidence>
<feature type="compositionally biased region" description="Gly residues" evidence="1">
    <location>
        <begin position="1"/>
        <end position="12"/>
    </location>
</feature>
<dbReference type="PANTHER" id="PTHR10000:SF8">
    <property type="entry name" value="HAD SUPERFAMILY HYDROLASE-LIKE, TYPE 3"/>
    <property type="match status" value="1"/>
</dbReference>
<dbReference type="InterPro" id="IPR036412">
    <property type="entry name" value="HAD-like_sf"/>
</dbReference>
<proteinExistence type="predicted"/>
<evidence type="ECO:0008006" key="4">
    <source>
        <dbReference type="Google" id="ProtNLM"/>
    </source>
</evidence>
<dbReference type="InterPro" id="IPR006379">
    <property type="entry name" value="HAD-SF_hydro_IIB"/>
</dbReference>
<dbReference type="GO" id="GO:0016791">
    <property type="term" value="F:phosphatase activity"/>
    <property type="evidence" value="ECO:0007669"/>
    <property type="project" value="TreeGrafter"/>
</dbReference>
<dbReference type="Gene3D" id="3.30.1240.10">
    <property type="match status" value="1"/>
</dbReference>
<name>A0A7Y9RUE0_9ACTN</name>
<dbReference type="EMBL" id="JACCAC010000001">
    <property type="protein sequence ID" value="NYG54309.1"/>
    <property type="molecule type" value="Genomic_DNA"/>
</dbReference>
<dbReference type="GO" id="GO:0005829">
    <property type="term" value="C:cytosol"/>
    <property type="evidence" value="ECO:0007669"/>
    <property type="project" value="TreeGrafter"/>
</dbReference>
<dbReference type="InterPro" id="IPR023214">
    <property type="entry name" value="HAD_sf"/>
</dbReference>
<dbReference type="RefSeq" id="WP_343049050.1">
    <property type="nucleotide sequence ID" value="NZ_JACCAC010000001.1"/>
</dbReference>
<reference evidence="2 3" key="1">
    <citation type="submission" date="2020-07" db="EMBL/GenBank/DDBJ databases">
        <title>Sequencing the genomes of 1000 actinobacteria strains.</title>
        <authorList>
            <person name="Klenk H.-P."/>
        </authorList>
    </citation>
    <scope>NUCLEOTIDE SEQUENCE [LARGE SCALE GENOMIC DNA]</scope>
    <source>
        <strain evidence="2 3">DSM 24552</strain>
    </source>
</reference>
<organism evidence="2 3">
    <name type="scientific">Nocardioides perillae</name>
    <dbReference type="NCBI Taxonomy" id="1119534"/>
    <lineage>
        <taxon>Bacteria</taxon>
        <taxon>Bacillati</taxon>
        <taxon>Actinomycetota</taxon>
        <taxon>Actinomycetes</taxon>
        <taxon>Propionibacteriales</taxon>
        <taxon>Nocardioidaceae</taxon>
        <taxon>Nocardioides</taxon>
    </lineage>
</organism>
<accession>A0A7Y9RUE0</accession>
<comment type="caution">
    <text evidence="2">The sequence shown here is derived from an EMBL/GenBank/DDBJ whole genome shotgun (WGS) entry which is preliminary data.</text>
</comment>
<keyword evidence="3" id="KW-1185">Reference proteome</keyword>
<dbReference type="NCBIfam" id="TIGR01484">
    <property type="entry name" value="HAD-SF-IIB"/>
    <property type="match status" value="1"/>
</dbReference>
<evidence type="ECO:0000313" key="3">
    <source>
        <dbReference type="Proteomes" id="UP000544110"/>
    </source>
</evidence>
<dbReference type="Gene3D" id="3.40.50.1000">
    <property type="entry name" value="HAD superfamily/HAD-like"/>
    <property type="match status" value="1"/>
</dbReference>